<dbReference type="Proteomes" id="UP001623661">
    <property type="component" value="Unassembled WGS sequence"/>
</dbReference>
<protein>
    <recommendedName>
        <fullName evidence="2">Phospholipase C</fullName>
        <ecNumber evidence="1">3.1.4.3</ecNumber>
    </recommendedName>
    <alternativeName>
        <fullName evidence="8">Phosphatidylcholine cholinephosphohydrolase</fullName>
    </alternativeName>
</protein>
<dbReference type="Pfam" id="PF00882">
    <property type="entry name" value="Zn_dep_PLPC"/>
    <property type="match status" value="1"/>
</dbReference>
<dbReference type="SUPFAM" id="SSF48537">
    <property type="entry name" value="Phospholipase C/P1 nuclease"/>
    <property type="match status" value="1"/>
</dbReference>
<evidence type="ECO:0000256" key="8">
    <source>
        <dbReference type="ARBA" id="ARBA00031285"/>
    </source>
</evidence>
<dbReference type="SMART" id="SM00770">
    <property type="entry name" value="Zn_dep_PLPC"/>
    <property type="match status" value="1"/>
</dbReference>
<keyword evidence="11" id="KW-1185">Reference proteome</keyword>
<evidence type="ECO:0000256" key="1">
    <source>
        <dbReference type="ARBA" id="ARBA00012018"/>
    </source>
</evidence>
<feature type="domain" description="Zn-dependent PLC" evidence="9">
    <location>
        <begin position="22"/>
        <end position="236"/>
    </location>
</feature>
<evidence type="ECO:0000256" key="6">
    <source>
        <dbReference type="ARBA" id="ARBA00022801"/>
    </source>
</evidence>
<keyword evidence="5" id="KW-0732">Signal</keyword>
<dbReference type="InterPro" id="IPR001531">
    <property type="entry name" value="Zn_PLipaseC"/>
</dbReference>
<evidence type="ECO:0000313" key="11">
    <source>
        <dbReference type="Proteomes" id="UP001623661"/>
    </source>
</evidence>
<evidence type="ECO:0000256" key="2">
    <source>
        <dbReference type="ARBA" id="ARBA00018391"/>
    </source>
</evidence>
<comment type="caution">
    <text evidence="10">The sequence shown here is derived from an EMBL/GenBank/DDBJ whole genome shotgun (WGS) entry which is preliminary data.</text>
</comment>
<organism evidence="10 11">
    <name type="scientific">Candidatus Clostridium radicumherbarum</name>
    <dbReference type="NCBI Taxonomy" id="3381662"/>
    <lineage>
        <taxon>Bacteria</taxon>
        <taxon>Bacillati</taxon>
        <taxon>Bacillota</taxon>
        <taxon>Clostridia</taxon>
        <taxon>Eubacteriales</taxon>
        <taxon>Clostridiaceae</taxon>
        <taxon>Clostridium</taxon>
    </lineage>
</organism>
<dbReference type="InterPro" id="IPR029002">
    <property type="entry name" value="PLPC/GPLD1"/>
</dbReference>
<dbReference type="InterPro" id="IPR008947">
    <property type="entry name" value="PLipase_C/P1_nuclease_dom_sf"/>
</dbReference>
<evidence type="ECO:0000256" key="3">
    <source>
        <dbReference type="ARBA" id="ARBA00022525"/>
    </source>
</evidence>
<evidence type="ECO:0000259" key="9">
    <source>
        <dbReference type="PROSITE" id="PS51346"/>
    </source>
</evidence>
<dbReference type="PROSITE" id="PS51346">
    <property type="entry name" value="PROKAR_ZN_DEPEND_PLPC_2"/>
    <property type="match status" value="1"/>
</dbReference>
<reference evidence="10 11" key="1">
    <citation type="submission" date="2024-11" db="EMBL/GenBank/DDBJ databases">
        <authorList>
            <person name="Heng Y.C."/>
            <person name="Lim A.C.H."/>
            <person name="Lee J.K.Y."/>
            <person name="Kittelmann S."/>
        </authorList>
    </citation>
    <scope>NUCLEOTIDE SEQUENCE [LARGE SCALE GENOMIC DNA]</scope>
    <source>
        <strain evidence="10 11">WILCCON 0202</strain>
    </source>
</reference>
<keyword evidence="4" id="KW-0479">Metal-binding</keyword>
<keyword evidence="6" id="KW-0378">Hydrolase</keyword>
<dbReference type="Gene3D" id="1.10.575.10">
    <property type="entry name" value="P1 Nuclease"/>
    <property type="match status" value="1"/>
</dbReference>
<keyword evidence="3" id="KW-0964">Secreted</keyword>
<accession>A0ABW8TSX4</accession>
<keyword evidence="7" id="KW-0862">Zinc</keyword>
<dbReference type="EC" id="3.1.4.3" evidence="1"/>
<sequence>MKKRIENTYGKALRGMMFAVNPIKKKVLKTNCTIHKFINIQAVEILKNESYIEEHEFFKEYIKPLNEGVTWADQDFKSSNHFYHFSKGKGLYGFSDALTEFKKYYNKSLNCYKLKDMDRAMFFLGACCHLIQDMTVPQHVNNKLLNSHRQFEMWIIKRFYSDYSFLIDKGIVQYKSVDEYIKNNALFANNAFLKYSSIYSREERYGKIAAAVIKEAQNTTAGFLIDYYNTIKINNK</sequence>
<evidence type="ECO:0000313" key="10">
    <source>
        <dbReference type="EMBL" id="MFL0267743.1"/>
    </source>
</evidence>
<gene>
    <name evidence="10" type="ORF">ACJDUH_06465</name>
</gene>
<dbReference type="EMBL" id="JBJHZY010000001">
    <property type="protein sequence ID" value="MFL0267743.1"/>
    <property type="molecule type" value="Genomic_DNA"/>
</dbReference>
<evidence type="ECO:0000256" key="5">
    <source>
        <dbReference type="ARBA" id="ARBA00022729"/>
    </source>
</evidence>
<name>A0ABW8TSX4_9CLOT</name>
<dbReference type="CDD" id="cd11009">
    <property type="entry name" value="Zn_dep_PLPC"/>
    <property type="match status" value="1"/>
</dbReference>
<proteinExistence type="predicted"/>
<dbReference type="RefSeq" id="WP_406764336.1">
    <property type="nucleotide sequence ID" value="NZ_JBJHZY010000001.1"/>
</dbReference>
<evidence type="ECO:0000256" key="4">
    <source>
        <dbReference type="ARBA" id="ARBA00022723"/>
    </source>
</evidence>
<evidence type="ECO:0000256" key="7">
    <source>
        <dbReference type="ARBA" id="ARBA00022833"/>
    </source>
</evidence>